<comment type="caution">
    <text evidence="1">The sequence shown here is derived from an EMBL/GenBank/DDBJ whole genome shotgun (WGS) entry which is preliminary data.</text>
</comment>
<organism evidence="1 2">
    <name type="scientific">Novosphingobium chloroacetimidivorans</name>
    <dbReference type="NCBI Taxonomy" id="1428314"/>
    <lineage>
        <taxon>Bacteria</taxon>
        <taxon>Pseudomonadati</taxon>
        <taxon>Pseudomonadota</taxon>
        <taxon>Alphaproteobacteria</taxon>
        <taxon>Sphingomonadales</taxon>
        <taxon>Sphingomonadaceae</taxon>
        <taxon>Novosphingobium</taxon>
    </lineage>
</organism>
<gene>
    <name evidence="1" type="ORF">HNO88_000674</name>
</gene>
<accession>A0A7W7K6Z5</accession>
<proteinExistence type="predicted"/>
<dbReference type="Proteomes" id="UP000555448">
    <property type="component" value="Unassembled WGS sequence"/>
</dbReference>
<dbReference type="RefSeq" id="WP_184242649.1">
    <property type="nucleotide sequence ID" value="NZ_JACHLR010000002.1"/>
</dbReference>
<name>A0A7W7K6Z5_9SPHN</name>
<dbReference type="EMBL" id="JACHLR010000002">
    <property type="protein sequence ID" value="MBB4857367.1"/>
    <property type="molecule type" value="Genomic_DNA"/>
</dbReference>
<protein>
    <submittedName>
        <fullName evidence="1">Uncharacterized protein</fullName>
    </submittedName>
</protein>
<evidence type="ECO:0000313" key="2">
    <source>
        <dbReference type="Proteomes" id="UP000555448"/>
    </source>
</evidence>
<keyword evidence="2" id="KW-1185">Reference proteome</keyword>
<dbReference type="AlphaFoldDB" id="A0A7W7K6Z5"/>
<evidence type="ECO:0000313" key="1">
    <source>
        <dbReference type="EMBL" id="MBB4857367.1"/>
    </source>
</evidence>
<reference evidence="1 2" key="1">
    <citation type="submission" date="2020-08" db="EMBL/GenBank/DDBJ databases">
        <title>Functional genomics of gut bacteria from endangered species of beetles.</title>
        <authorList>
            <person name="Carlos-Shanley C."/>
        </authorList>
    </citation>
    <scope>NUCLEOTIDE SEQUENCE [LARGE SCALE GENOMIC DNA]</scope>
    <source>
        <strain evidence="1 2">S00245</strain>
    </source>
</reference>
<sequence length="200" mass="21366">MLASTGARAEIATTRFADMAMITHWSLPGRTEPPGPLPEPIFVAPSPIASGHAVPMPASPLQGSTRATATTAASAQPVLGPKLAAEDLEARGFARSDRLLPARTPVDIKRLEIAFHLLNAADAISTVTCLQRDDCQEENPIYGKRPKPAVIIGAKALTSGVHYWVMRTLLPDHPGMARVFGWFSVTVQGTVVGLNMRQLL</sequence>